<accession>A0ABN7XJN6</accession>
<protein>
    <submittedName>
        <fullName evidence="1">15265_t:CDS:1</fullName>
    </submittedName>
</protein>
<reference evidence="1 2" key="1">
    <citation type="submission" date="2021-06" db="EMBL/GenBank/DDBJ databases">
        <authorList>
            <person name="Kallberg Y."/>
            <person name="Tangrot J."/>
            <person name="Rosling A."/>
        </authorList>
    </citation>
    <scope>NUCLEOTIDE SEQUENCE [LARGE SCALE GENOMIC DNA]</scope>
    <source>
        <strain evidence="1 2">120-4 pot B 10/14</strain>
    </source>
</reference>
<name>A0ABN7XJN6_GIGMA</name>
<proteinExistence type="predicted"/>
<organism evidence="1 2">
    <name type="scientific">Gigaspora margarita</name>
    <dbReference type="NCBI Taxonomy" id="4874"/>
    <lineage>
        <taxon>Eukaryota</taxon>
        <taxon>Fungi</taxon>
        <taxon>Fungi incertae sedis</taxon>
        <taxon>Mucoromycota</taxon>
        <taxon>Glomeromycotina</taxon>
        <taxon>Glomeromycetes</taxon>
        <taxon>Diversisporales</taxon>
        <taxon>Gigasporaceae</taxon>
        <taxon>Gigaspora</taxon>
    </lineage>
</organism>
<feature type="non-terminal residue" evidence="1">
    <location>
        <position position="1"/>
    </location>
</feature>
<comment type="caution">
    <text evidence="1">The sequence shown here is derived from an EMBL/GenBank/DDBJ whole genome shotgun (WGS) entry which is preliminary data.</text>
</comment>
<dbReference type="Proteomes" id="UP000789901">
    <property type="component" value="Unassembled WGS sequence"/>
</dbReference>
<gene>
    <name evidence="1" type="ORF">GMARGA_LOCUS43596</name>
</gene>
<evidence type="ECO:0000313" key="2">
    <source>
        <dbReference type="Proteomes" id="UP000789901"/>
    </source>
</evidence>
<feature type="non-terminal residue" evidence="1">
    <location>
        <position position="141"/>
    </location>
</feature>
<dbReference type="EMBL" id="CAJVQB010142282">
    <property type="protein sequence ID" value="CAG8854775.1"/>
    <property type="molecule type" value="Genomic_DNA"/>
</dbReference>
<keyword evidence="2" id="KW-1185">Reference proteome</keyword>
<sequence>TFKKAFPIQTLNILATEADQKFAKNNNLEVNPKRTTYYFYSYFKAYIDTAATNDNISTLKLEEALEKTIFLSTNPHTLACIIFYYDIQNQSTKFSISQIQQDYELKHYIEAEKFIIKHYKINIPSSLDDSLFFSLNSSTSN</sequence>
<evidence type="ECO:0000313" key="1">
    <source>
        <dbReference type="EMBL" id="CAG8854775.1"/>
    </source>
</evidence>